<dbReference type="RefSeq" id="WP_008326890.1">
    <property type="nucleotide sequence ID" value="NZ_AOLK01000024.1"/>
</dbReference>
<evidence type="ECO:0000259" key="3">
    <source>
        <dbReference type="Pfam" id="PF04967"/>
    </source>
</evidence>
<feature type="domain" description="Bacterioopsin transcriptional activator GAF and HTH associated" evidence="4">
    <location>
        <begin position="11"/>
        <end position="142"/>
    </location>
</feature>
<name>M0HB45_HALEO</name>
<dbReference type="InterPro" id="IPR013324">
    <property type="entry name" value="RNA_pol_sigma_r3/r4-like"/>
</dbReference>
<dbReference type="EMBL" id="AOLK01000024">
    <property type="protein sequence ID" value="ELZ80932.1"/>
    <property type="molecule type" value="Genomic_DNA"/>
</dbReference>
<dbReference type="Pfam" id="PF15915">
    <property type="entry name" value="BAT"/>
    <property type="match status" value="1"/>
</dbReference>
<sequence>MGAGAGTGYEVELGFSLEETHLGSILAESDDLFIQFVGGIPTASEPVPYFVAFGNDAPLVDECLDTHPGVDRFELITAGSDERLYRCWWRSQEEGIISAIRDFDGIVRRMEGTKDGWTLSIFFPTNQRTAEFHDACLERGLEIDIRRVEPSHVDRRRLHRRTLSKKQLDALKLAFEQGYFESPKETSLSEVAAELGISEQALSQRLRRATRHIVESLLATETTEETESN</sequence>
<keyword evidence="6" id="KW-1185">Reference proteome</keyword>
<dbReference type="Gene3D" id="1.10.10.10">
    <property type="entry name" value="Winged helix-like DNA-binding domain superfamily/Winged helix DNA-binding domain"/>
    <property type="match status" value="1"/>
</dbReference>
<evidence type="ECO:0000313" key="6">
    <source>
        <dbReference type="Proteomes" id="UP000011612"/>
    </source>
</evidence>
<evidence type="ECO:0000256" key="2">
    <source>
        <dbReference type="ARBA" id="ARBA00023163"/>
    </source>
</evidence>
<evidence type="ECO:0000259" key="4">
    <source>
        <dbReference type="Pfam" id="PF15915"/>
    </source>
</evidence>
<protein>
    <submittedName>
        <fullName evidence="5">DNA binding domain-containing protein</fullName>
    </submittedName>
</protein>
<comment type="caution">
    <text evidence="5">The sequence shown here is derived from an EMBL/GenBank/DDBJ whole genome shotgun (WGS) entry which is preliminary data.</text>
</comment>
<keyword evidence="1" id="KW-0805">Transcription regulation</keyword>
<proteinExistence type="predicted"/>
<dbReference type="InterPro" id="IPR031803">
    <property type="entry name" value="BAT_GAF/HTH-assoc"/>
</dbReference>
<accession>M0HB45</accession>
<dbReference type="SUPFAM" id="SSF88659">
    <property type="entry name" value="Sigma3 and sigma4 domains of RNA polymerase sigma factors"/>
    <property type="match status" value="1"/>
</dbReference>
<evidence type="ECO:0000256" key="1">
    <source>
        <dbReference type="ARBA" id="ARBA00023015"/>
    </source>
</evidence>
<dbReference type="InterPro" id="IPR007050">
    <property type="entry name" value="HTH_bacterioopsin"/>
</dbReference>
<dbReference type="PANTHER" id="PTHR34236:SF1">
    <property type="entry name" value="DIMETHYL SULFOXIDE REDUCTASE TRANSCRIPTIONAL ACTIVATOR"/>
    <property type="match status" value="1"/>
</dbReference>
<dbReference type="InterPro" id="IPR036388">
    <property type="entry name" value="WH-like_DNA-bd_sf"/>
</dbReference>
<dbReference type="OrthoDB" id="202021at2157"/>
<keyword evidence="2" id="KW-0804">Transcription</keyword>
<reference evidence="5 6" key="1">
    <citation type="journal article" date="2014" name="PLoS Genet.">
        <title>Phylogenetically driven sequencing of extremely halophilic archaea reveals strategies for static and dynamic osmo-response.</title>
        <authorList>
            <person name="Becker E.A."/>
            <person name="Seitzer P.M."/>
            <person name="Tritt A."/>
            <person name="Larsen D."/>
            <person name="Krusor M."/>
            <person name="Yao A.I."/>
            <person name="Wu D."/>
            <person name="Madern D."/>
            <person name="Eisen J.A."/>
            <person name="Darling A.E."/>
            <person name="Facciotti M.T."/>
        </authorList>
    </citation>
    <scope>NUCLEOTIDE SEQUENCE [LARGE SCALE GENOMIC DNA]</scope>
    <source>
        <strain evidence="5 6">ATCC BAA-1513</strain>
    </source>
</reference>
<evidence type="ECO:0000313" key="5">
    <source>
        <dbReference type="EMBL" id="ELZ80932.1"/>
    </source>
</evidence>
<dbReference type="PANTHER" id="PTHR34236">
    <property type="entry name" value="DIMETHYL SULFOXIDE REDUCTASE TRANSCRIPTIONAL ACTIVATOR"/>
    <property type="match status" value="1"/>
</dbReference>
<organism evidence="5 6">
    <name type="scientific">Haloferax elongans ATCC BAA-1513</name>
    <dbReference type="NCBI Taxonomy" id="1230453"/>
    <lineage>
        <taxon>Archaea</taxon>
        <taxon>Methanobacteriati</taxon>
        <taxon>Methanobacteriota</taxon>
        <taxon>Stenosarchaea group</taxon>
        <taxon>Halobacteria</taxon>
        <taxon>Halobacteriales</taxon>
        <taxon>Haloferacaceae</taxon>
        <taxon>Haloferax</taxon>
    </lineage>
</organism>
<dbReference type="Proteomes" id="UP000011612">
    <property type="component" value="Unassembled WGS sequence"/>
</dbReference>
<dbReference type="PATRIC" id="fig|1230453.4.peg.3658"/>
<dbReference type="STRING" id="1230453.C453_18385"/>
<gene>
    <name evidence="5" type="ORF">C453_18385</name>
</gene>
<dbReference type="AlphaFoldDB" id="M0HB45"/>
<dbReference type="Pfam" id="PF04967">
    <property type="entry name" value="HTH_10"/>
    <property type="match status" value="1"/>
</dbReference>
<feature type="domain" description="HTH bat-type" evidence="3">
    <location>
        <begin position="163"/>
        <end position="214"/>
    </location>
</feature>